<feature type="region of interest" description="Disordered" evidence="8">
    <location>
        <begin position="1823"/>
        <end position="1849"/>
    </location>
</feature>
<dbReference type="RefSeq" id="WP_213351702.1">
    <property type="nucleotide sequence ID" value="NZ_JAHBGB010000006.1"/>
</dbReference>
<evidence type="ECO:0000259" key="10">
    <source>
        <dbReference type="Pfam" id="PF17892"/>
    </source>
</evidence>
<keyword evidence="12" id="KW-1185">Reference proteome</keyword>
<feature type="region of interest" description="Disordered" evidence="8">
    <location>
        <begin position="866"/>
        <end position="916"/>
    </location>
</feature>
<gene>
    <name evidence="11" type="ORF">ACFSNC_15825</name>
</gene>
<dbReference type="PRINTS" id="PR00313">
    <property type="entry name" value="CABNDNGRPT"/>
</dbReference>
<evidence type="ECO:0000313" key="12">
    <source>
        <dbReference type="Proteomes" id="UP001597299"/>
    </source>
</evidence>
<protein>
    <submittedName>
        <fullName evidence="11">Cadherin-like domain-containing protein</fullName>
    </submittedName>
</protein>
<dbReference type="InterPro" id="IPR011049">
    <property type="entry name" value="Serralysin-like_metalloprot_C"/>
</dbReference>
<dbReference type="Proteomes" id="UP001597299">
    <property type="component" value="Unassembled WGS sequence"/>
</dbReference>
<dbReference type="InterPro" id="IPR029052">
    <property type="entry name" value="Metallo-depent_PP-like"/>
</dbReference>
<dbReference type="SUPFAM" id="SSF56300">
    <property type="entry name" value="Metallo-dependent phosphatases"/>
    <property type="match status" value="1"/>
</dbReference>
<dbReference type="Gene3D" id="2.60.40.10">
    <property type="entry name" value="Immunoglobulins"/>
    <property type="match status" value="1"/>
</dbReference>
<dbReference type="Pfam" id="PF17892">
    <property type="entry name" value="Cadherin_5"/>
    <property type="match status" value="1"/>
</dbReference>
<dbReference type="InterPro" id="IPR041690">
    <property type="entry name" value="Cadherin_5"/>
</dbReference>
<dbReference type="InterPro" id="IPR050557">
    <property type="entry name" value="RTX_toxin/Mannuronan_C5-epim"/>
</dbReference>
<name>A0ABW4Z0F2_9HYPH</name>
<keyword evidence="6" id="KW-0843">Virulence</keyword>
<dbReference type="InterPro" id="IPR001343">
    <property type="entry name" value="Hemolysn_Ca-bd"/>
</dbReference>
<dbReference type="PRINTS" id="PR01488">
    <property type="entry name" value="RTXTOXINA"/>
</dbReference>
<accession>A0ABW4Z0F2</accession>
<dbReference type="EMBL" id="JBHUHD010000001">
    <property type="protein sequence ID" value="MFD2141878.1"/>
    <property type="molecule type" value="Genomic_DNA"/>
</dbReference>
<dbReference type="SUPFAM" id="SSF51120">
    <property type="entry name" value="beta-Roll"/>
    <property type="match status" value="2"/>
</dbReference>
<feature type="domain" description="Calcineurin-like phosphoesterase" evidence="9">
    <location>
        <begin position="568"/>
        <end position="791"/>
    </location>
</feature>
<dbReference type="PANTHER" id="PTHR38340:SF1">
    <property type="entry name" value="S-LAYER PROTEIN"/>
    <property type="match status" value="1"/>
</dbReference>
<dbReference type="Gene3D" id="2.150.10.10">
    <property type="entry name" value="Serralysin-like metalloprotease, C-terminal"/>
    <property type="match status" value="3"/>
</dbReference>
<sequence length="2107" mass="218652">MAVSTSADLIEAGTDQLLSVPNAAQNQRLLVVPGGTGTATSYTLIYDVYVPSATAGSWVPFFQGDVNNGNDADLFGRVEGDAFGIGIGGNYQGEAKLDTWNRIAFTVETSDTEVTIKKYINGELVGEQSSTGLDRYAIDKAAGFLILSDEDGETSPVHLSNFAYAETVLTEAQIAALGTANGEGIVSAANDSFLAANGSEFRFNDGTLEASFGAATLTPVETDVVVETAEDAGIPAAPAADQLLSVPAGTPEQTIRLTPGGTGTATEFTLAFDVYVSSEGNNGWIPFFQSDATNGSDSDLFGKVSGDSYGIGIGGNYQGEAKLDSWNRIAFTVEQKDGEVQISKYVNGDLVGTQTSTDLARYTIDKAAGFLVFTDEDGETSPVHVSNIAYVEVALNDTQMKAIGGPSADGIVPAILEPDFLAANGTEFRFTDGTLDATLGTGTLEPENAEPTVESPLEAGIPAVSLPPVDGGEGEPIQLRSIADMMLTPDADTVVIDLGAHFTAEGLTFTLTNSDGEAVGARLIDGNKLEIDAKAFGRSDVHVEAVDAAGQVYTDDFRVRVASENAYTIAVLPDTQDYTFPGLGQQTFNGMTQWLADNAETLNLRFVTSVGDVTSGNTASEWAIAKEAFEKLNGVVPYAMLPGNHDQGGGASDYSSLQSQYFDVAYMQEHSTLGGVYDQEAGETKNAWYTFEGADGTKWINLSLEFGARDDVLRWAGEVLDAHADYRAIVTTHHYTNMGTRADNYSGPLFGEGTGKDYGIGGSAENANDGEDMWQDLIYSHTNVSFVFSGHVFGDGAETIVSYNEAGQPVYQMFVNYQNGVSLEATGNGEAAEGGNGGNGAIRLITIDPDTGKVYTETYLSAKDEYVTGSRGDAEPSRDGSGGDGSSSPTEVTQPVSFGTEALPDGDSGVITAPKFDPANGLKVTPGFAPSDGDSTYSSYTLVYDVKLPESGGLSSIFQSDLNNITDGDLWLNYRDGYAVIGTNGQDEGHLPLGEYIRVAITLEQVGEGGSTYTMNKYVNGELQGTQTVGSAFNIGPNGFLIFADDSFETVEFSLSSFAFVEEALSAEDVAALGGPTASGPFTSLLPGVNMVQFDFTDGNLTANLGAGTLSQQIGDGSGTQLTGELREHEEEIDADLGTPVAQFRAEAGDGQTVSAGDAATATVSLDASGSVDKLGKIAFYEWLNADGEVIATTAAADVALGVGVHQLTLRATAADGTVSTDTLRVTVTNDDTLLSETFDDGNADGWTAPGARWQVAGSVQSRGTEVEGIAAAEGALRAYDNASGIMAWAGAGSAEWSGYTVSATLTAEDQLGLGVVAYYTDAQNYYLLSFDIAENAHKLIRVQGGVETVLASEAATTPFDRAFAVELAVEDGTLYATVDGEALFGGAVTDDSPLAGGTVGVWSEGQRQVFFDDIQVQKGTLIADAGKAIRVIDTDGDGKVDIDLSALSSNGLTGETTVGWSEDGEALAPDAEGTVSLGTGEHLIRLDLANAAGSSSDTVKVEIVAADKVLVNEDFSDGLAQGFRFVDEGELGNAASWSVVDGVLQQTSNRYSRELGGTGDTAPSSQWSLNWSPLGDGIYALRKGTYAVYEGEGAKDWENYSVETSFTSTSGGGVGLLLHYQDADNYYKFELDNQTGLPQLFSLKDGIEQTLWQGPMRYDTAGTNTLRADIVDGKLQVWLNGTALFTQPIEIHDTEKGTFGLYNWRAGEGVIYDNVTVISLDAEEPENAAPVAADDEGFTTRAGQVLTLAAALLLANDTDANADALHILSVAEAVGGTVSLDAAGNVLFTPADGFQGAASFTYTVSDGKGGTSTATVALDVTAGTQGTPGDDRLEGGRGDDVLSGGAGDDKLFGEDGDDLLDGGVGNDLLKGGAGADRLAGGLGDDRLDGGAGADLLEGQAGDDTLLGQAGDDHLLGGQGNDTLNGNEGDDLLEGGNGNDHLLGGQGADQLIGGNGNDRLSGGDGDDLLEGGIGNDQLAGGEGSDVLVGGLGDDRLWGGEGDDVLEGGIGNDTLKGGAGDDLLTGGLGADSFVFQPGAGADIVTDFTAGEDLIAFSGLDFASFDEVVAAMLDTAEGVVIQLDDSGDNLVLVEDMTKARFTADDFSFA</sequence>
<keyword evidence="4" id="KW-0800">Toxin</keyword>
<reference evidence="12" key="1">
    <citation type="journal article" date="2019" name="Int. J. Syst. Evol. Microbiol.">
        <title>The Global Catalogue of Microorganisms (GCM) 10K type strain sequencing project: providing services to taxonomists for standard genome sequencing and annotation.</title>
        <authorList>
            <consortium name="The Broad Institute Genomics Platform"/>
            <consortium name="The Broad Institute Genome Sequencing Center for Infectious Disease"/>
            <person name="Wu L."/>
            <person name="Ma J."/>
        </authorList>
    </citation>
    <scope>NUCLEOTIDE SEQUENCE [LARGE SCALE GENOMIC DNA]</scope>
    <source>
        <strain evidence="12">CCM 7435</strain>
    </source>
</reference>
<feature type="compositionally biased region" description="Basic and acidic residues" evidence="8">
    <location>
        <begin position="866"/>
        <end position="878"/>
    </location>
</feature>
<evidence type="ECO:0000313" key="11">
    <source>
        <dbReference type="EMBL" id="MFD2141878.1"/>
    </source>
</evidence>
<evidence type="ECO:0000256" key="4">
    <source>
        <dbReference type="ARBA" id="ARBA00022656"/>
    </source>
</evidence>
<dbReference type="PANTHER" id="PTHR38340">
    <property type="entry name" value="S-LAYER PROTEIN"/>
    <property type="match status" value="1"/>
</dbReference>
<dbReference type="InterPro" id="IPR004843">
    <property type="entry name" value="Calcineurin-like_PHP"/>
</dbReference>
<dbReference type="Pfam" id="PF00149">
    <property type="entry name" value="Metallophos"/>
    <property type="match status" value="1"/>
</dbReference>
<evidence type="ECO:0000256" key="1">
    <source>
        <dbReference type="ARBA" id="ARBA00004370"/>
    </source>
</evidence>
<evidence type="ECO:0000256" key="2">
    <source>
        <dbReference type="ARBA" id="ARBA00004613"/>
    </source>
</evidence>
<proteinExistence type="predicted"/>
<dbReference type="Gene3D" id="3.60.21.10">
    <property type="match status" value="1"/>
</dbReference>
<comment type="subcellular location">
    <subcellularLocation>
        <location evidence="1">Membrane</location>
    </subcellularLocation>
    <subcellularLocation>
        <location evidence="2">Secreted</location>
    </subcellularLocation>
</comment>
<keyword evidence="5" id="KW-0677">Repeat</keyword>
<evidence type="ECO:0000256" key="5">
    <source>
        <dbReference type="ARBA" id="ARBA00022737"/>
    </source>
</evidence>
<dbReference type="Gene3D" id="2.60.120.560">
    <property type="entry name" value="Exo-inulinase, domain 1"/>
    <property type="match status" value="2"/>
</dbReference>
<evidence type="ECO:0000256" key="8">
    <source>
        <dbReference type="SAM" id="MobiDB-lite"/>
    </source>
</evidence>
<dbReference type="CDD" id="cd00146">
    <property type="entry name" value="PKD"/>
    <property type="match status" value="1"/>
</dbReference>
<feature type="region of interest" description="Disordered" evidence="8">
    <location>
        <begin position="1908"/>
        <end position="1981"/>
    </location>
</feature>
<keyword evidence="7" id="KW-0472">Membrane</keyword>
<evidence type="ECO:0000256" key="7">
    <source>
        <dbReference type="ARBA" id="ARBA00023136"/>
    </source>
</evidence>
<dbReference type="Gene3D" id="2.60.40.3440">
    <property type="match status" value="1"/>
</dbReference>
<feature type="domain" description="Cadherin-like" evidence="10">
    <location>
        <begin position="1728"/>
        <end position="1822"/>
    </location>
</feature>
<dbReference type="InterPro" id="IPR018511">
    <property type="entry name" value="Hemolysin-typ_Ca-bd_CS"/>
</dbReference>
<feature type="compositionally biased region" description="Basic and acidic residues" evidence="8">
    <location>
        <begin position="1830"/>
        <end position="1841"/>
    </location>
</feature>
<evidence type="ECO:0000259" key="9">
    <source>
        <dbReference type="Pfam" id="PF00149"/>
    </source>
</evidence>
<dbReference type="PROSITE" id="PS00330">
    <property type="entry name" value="HEMOLYSIN_CALCIUM"/>
    <property type="match status" value="9"/>
</dbReference>
<dbReference type="Pfam" id="PF00353">
    <property type="entry name" value="HemolysinCabind"/>
    <property type="match status" value="4"/>
</dbReference>
<comment type="caution">
    <text evidence="11">The sequence shown here is derived from an EMBL/GenBank/DDBJ whole genome shotgun (WGS) entry which is preliminary data.</text>
</comment>
<dbReference type="InterPro" id="IPR003995">
    <property type="entry name" value="RTX_toxin_determinant-A"/>
</dbReference>
<keyword evidence="3" id="KW-0964">Secreted</keyword>
<evidence type="ECO:0000256" key="3">
    <source>
        <dbReference type="ARBA" id="ARBA00022525"/>
    </source>
</evidence>
<organism evidence="11 12">
    <name type="scientific">Ancylobacter oerskovii</name>
    <dbReference type="NCBI Taxonomy" id="459519"/>
    <lineage>
        <taxon>Bacteria</taxon>
        <taxon>Pseudomonadati</taxon>
        <taxon>Pseudomonadota</taxon>
        <taxon>Alphaproteobacteria</taxon>
        <taxon>Hyphomicrobiales</taxon>
        <taxon>Xanthobacteraceae</taxon>
        <taxon>Ancylobacter</taxon>
    </lineage>
</organism>
<dbReference type="InterPro" id="IPR013320">
    <property type="entry name" value="ConA-like_dom_sf"/>
</dbReference>
<dbReference type="SUPFAM" id="SSF49899">
    <property type="entry name" value="Concanavalin A-like lectins/glucanases"/>
    <property type="match status" value="3"/>
</dbReference>
<dbReference type="InterPro" id="IPR013783">
    <property type="entry name" value="Ig-like_fold"/>
</dbReference>
<evidence type="ECO:0000256" key="6">
    <source>
        <dbReference type="ARBA" id="ARBA00023026"/>
    </source>
</evidence>
<dbReference type="Gene3D" id="2.60.120.200">
    <property type="match status" value="3"/>
</dbReference>